<dbReference type="Gene3D" id="3.40.50.300">
    <property type="entry name" value="P-loop containing nucleotide triphosphate hydrolases"/>
    <property type="match status" value="1"/>
</dbReference>
<keyword evidence="1" id="KW-0808">Transferase</keyword>
<gene>
    <name evidence="1" type="ORF">OHU69_43030</name>
</gene>
<reference evidence="1" key="1">
    <citation type="submission" date="2022-10" db="EMBL/GenBank/DDBJ databases">
        <title>The complete genomes of actinobacterial strains from the NBC collection.</title>
        <authorList>
            <person name="Joergensen T.S."/>
            <person name="Alvarez Arevalo M."/>
            <person name="Sterndorff E.B."/>
            <person name="Faurdal D."/>
            <person name="Vuksanovic O."/>
            <person name="Mourched A.-S."/>
            <person name="Charusanti P."/>
            <person name="Shaw S."/>
            <person name="Blin K."/>
            <person name="Weber T."/>
        </authorList>
    </citation>
    <scope>NUCLEOTIDE SEQUENCE</scope>
    <source>
        <strain evidence="1">NBC_00119</strain>
    </source>
</reference>
<dbReference type="SUPFAM" id="SSF52540">
    <property type="entry name" value="P-loop containing nucleoside triphosphate hydrolases"/>
    <property type="match status" value="1"/>
</dbReference>
<dbReference type="GO" id="GO:0016301">
    <property type="term" value="F:kinase activity"/>
    <property type="evidence" value="ECO:0007669"/>
    <property type="project" value="UniProtKB-KW"/>
</dbReference>
<accession>A0AAU1UJL6</accession>
<dbReference type="AlphaFoldDB" id="A0AAU1UJL6"/>
<organism evidence="1">
    <name type="scientific">Streptomyces sp. NBC_00119</name>
    <dbReference type="NCBI Taxonomy" id="2975659"/>
    <lineage>
        <taxon>Bacteria</taxon>
        <taxon>Bacillati</taxon>
        <taxon>Actinomycetota</taxon>
        <taxon>Actinomycetes</taxon>
        <taxon>Kitasatosporales</taxon>
        <taxon>Streptomycetaceae</taxon>
        <taxon>Streptomyces</taxon>
    </lineage>
</organism>
<dbReference type="InterPro" id="IPR027417">
    <property type="entry name" value="P-loop_NTPase"/>
</dbReference>
<protein>
    <submittedName>
        <fullName evidence="1">(D)CMP kinase</fullName>
    </submittedName>
</protein>
<sequence length="199" mass="22013">MEPAPETYTALASRIRAAAPRCGPVRLVAVDGPSGAGKSTFAERLAGALGSARIVHTDDFASWDDPLGWWPRLEEQVLQPLGSGVAGRFQRYDWVRRELAEWHDVPVGHTLVLEGVSTARRAVADRLACAVWVETGRAVRLRRGLTRDGEDALPLWRTWMAAEDEHFAQDGTRERADVVVDGDPHTAPDDPAHTYMRLR</sequence>
<evidence type="ECO:0000313" key="1">
    <source>
        <dbReference type="EMBL" id="WTS17227.1"/>
    </source>
</evidence>
<proteinExistence type="predicted"/>
<dbReference type="EMBL" id="CP108195">
    <property type="protein sequence ID" value="WTS17227.1"/>
    <property type="molecule type" value="Genomic_DNA"/>
</dbReference>
<name>A0AAU1UJL6_9ACTN</name>
<keyword evidence="1" id="KW-0418">Kinase</keyword>